<evidence type="ECO:0000259" key="1">
    <source>
        <dbReference type="Pfam" id="PF03109"/>
    </source>
</evidence>
<evidence type="ECO:0000313" key="3">
    <source>
        <dbReference type="RefSeq" id="XP_022725214.1"/>
    </source>
</evidence>
<dbReference type="Pfam" id="PF03109">
    <property type="entry name" value="ABC1"/>
    <property type="match status" value="1"/>
</dbReference>
<dbReference type="Proteomes" id="UP000515121">
    <property type="component" value="Unplaced"/>
</dbReference>
<evidence type="ECO:0000313" key="2">
    <source>
        <dbReference type="Proteomes" id="UP000515121"/>
    </source>
</evidence>
<accession>A0A6P5X9Y9</accession>
<dbReference type="KEGG" id="dzi:111281797"/>
<dbReference type="OrthoDB" id="427480at2759"/>
<dbReference type="InterPro" id="IPR004147">
    <property type="entry name" value="ABC1_dom"/>
</dbReference>
<feature type="domain" description="ABC1 atypical kinase-like" evidence="1">
    <location>
        <begin position="2"/>
        <end position="75"/>
    </location>
</feature>
<sequence>MKFKHGFVHCDPHAANLLVRLLPSGERSIFCKKGKKKPQLILLDHGLYKELDFFTKYSYASLWRALGSANSSEIKVNSMKLGAGEDLYELFAGILTMRPWNSVIDPAIDHLVIKGTDCDRSELQVGMLECMHLNGSPKYQSLLGEYNSKLVDNLDAMFVEDSLLPRTVESTK</sequence>
<protein>
    <submittedName>
        <fullName evidence="3">ABC1 protein At2g40090 isoform X1</fullName>
    </submittedName>
</protein>
<organism evidence="2 3">
    <name type="scientific">Durio zibethinus</name>
    <name type="common">Durian</name>
    <dbReference type="NCBI Taxonomy" id="66656"/>
    <lineage>
        <taxon>Eukaryota</taxon>
        <taxon>Viridiplantae</taxon>
        <taxon>Streptophyta</taxon>
        <taxon>Embryophyta</taxon>
        <taxon>Tracheophyta</taxon>
        <taxon>Spermatophyta</taxon>
        <taxon>Magnoliopsida</taxon>
        <taxon>eudicotyledons</taxon>
        <taxon>Gunneridae</taxon>
        <taxon>Pentapetalae</taxon>
        <taxon>rosids</taxon>
        <taxon>malvids</taxon>
        <taxon>Malvales</taxon>
        <taxon>Malvaceae</taxon>
        <taxon>Helicteroideae</taxon>
        <taxon>Durio</taxon>
    </lineage>
</organism>
<dbReference type="GeneID" id="111281797"/>
<proteinExistence type="predicted"/>
<dbReference type="InterPro" id="IPR051130">
    <property type="entry name" value="Mito_struct-func_regulator"/>
</dbReference>
<dbReference type="PANTHER" id="PTHR43173">
    <property type="entry name" value="ABC1 FAMILY PROTEIN"/>
    <property type="match status" value="1"/>
</dbReference>
<reference evidence="3" key="1">
    <citation type="submission" date="2025-08" db="UniProtKB">
        <authorList>
            <consortium name="RefSeq"/>
        </authorList>
    </citation>
    <scope>IDENTIFICATION</scope>
    <source>
        <tissue evidence="3">Fruit stalk</tissue>
    </source>
</reference>
<dbReference type="PANTHER" id="PTHR43173:SF19">
    <property type="entry name" value="AARF DOMAIN-CONTAINING PROTEIN KINASE 1"/>
    <property type="match status" value="1"/>
</dbReference>
<name>A0A6P5X9Y9_DURZI</name>
<dbReference type="GO" id="GO:0055088">
    <property type="term" value="P:lipid homeostasis"/>
    <property type="evidence" value="ECO:0007669"/>
    <property type="project" value="TreeGrafter"/>
</dbReference>
<keyword evidence="2" id="KW-1185">Reference proteome</keyword>
<dbReference type="GO" id="GO:0005743">
    <property type="term" value="C:mitochondrial inner membrane"/>
    <property type="evidence" value="ECO:0007669"/>
    <property type="project" value="TreeGrafter"/>
</dbReference>
<dbReference type="AlphaFoldDB" id="A0A6P5X9Y9"/>
<dbReference type="RefSeq" id="XP_022725214.1">
    <property type="nucleotide sequence ID" value="XM_022869479.1"/>
</dbReference>
<dbReference type="GO" id="GO:0007005">
    <property type="term" value="P:mitochondrion organization"/>
    <property type="evidence" value="ECO:0007669"/>
    <property type="project" value="TreeGrafter"/>
</dbReference>
<gene>
    <name evidence="3" type="primary">LOC111281797</name>
</gene>